<dbReference type="Proteomes" id="UP000240569">
    <property type="component" value="Unassembled WGS sequence"/>
</dbReference>
<dbReference type="Pfam" id="PF09173">
    <property type="entry name" value="eIF2_C"/>
    <property type="match status" value="1"/>
</dbReference>
<evidence type="ECO:0000313" key="12">
    <source>
        <dbReference type="EMBL" id="PSN86748.1"/>
    </source>
</evidence>
<dbReference type="GO" id="GO:0000049">
    <property type="term" value="F:tRNA binding"/>
    <property type="evidence" value="ECO:0007669"/>
    <property type="project" value="InterPro"/>
</dbReference>
<dbReference type="InterPro" id="IPR050543">
    <property type="entry name" value="eIF2G"/>
</dbReference>
<dbReference type="GO" id="GO:0046872">
    <property type="term" value="F:metal ion binding"/>
    <property type="evidence" value="ECO:0007669"/>
    <property type="project" value="UniProtKB-KW"/>
</dbReference>
<dbReference type="InterPro" id="IPR015256">
    <property type="entry name" value="eIF2g_C"/>
</dbReference>
<dbReference type="EC" id="3.6.5.3" evidence="2"/>
<dbReference type="SUPFAM" id="SSF50465">
    <property type="entry name" value="EF-Tu/eEF-1alpha/eIF2-gamma C-terminal domain"/>
    <property type="match status" value="1"/>
</dbReference>
<keyword evidence="7" id="KW-0460">Magnesium</keyword>
<keyword evidence="8" id="KW-0648">Protein biosynthesis</keyword>
<evidence type="ECO:0000256" key="10">
    <source>
        <dbReference type="ARBA" id="ARBA00048107"/>
    </source>
</evidence>
<dbReference type="InterPro" id="IPR044128">
    <property type="entry name" value="eIF2g_GTP-bd"/>
</dbReference>
<dbReference type="NCBIfam" id="NF003077">
    <property type="entry name" value="PRK04000.1"/>
    <property type="match status" value="1"/>
</dbReference>
<dbReference type="InterPro" id="IPR009000">
    <property type="entry name" value="Transl_B-barrel_sf"/>
</dbReference>
<dbReference type="InterPro" id="IPR000795">
    <property type="entry name" value="T_Tr_GTP-bd_dom"/>
</dbReference>
<comment type="catalytic activity">
    <reaction evidence="10">
        <text>GTP + H2O = GDP + phosphate + H(+)</text>
        <dbReference type="Rhea" id="RHEA:19669"/>
        <dbReference type="ChEBI" id="CHEBI:15377"/>
        <dbReference type="ChEBI" id="CHEBI:15378"/>
        <dbReference type="ChEBI" id="CHEBI:37565"/>
        <dbReference type="ChEBI" id="CHEBI:43474"/>
        <dbReference type="ChEBI" id="CHEBI:58189"/>
        <dbReference type="EC" id="3.6.5.3"/>
    </reaction>
</comment>
<dbReference type="NCBIfam" id="TIGR00231">
    <property type="entry name" value="small_GTP"/>
    <property type="match status" value="1"/>
</dbReference>
<dbReference type="InterPro" id="IPR009001">
    <property type="entry name" value="Transl_elong_EF1A/Init_IF2_C"/>
</dbReference>
<keyword evidence="5" id="KW-0547">Nucleotide-binding</keyword>
<protein>
    <recommendedName>
        <fullName evidence="2">protein-synthesizing GTPase</fullName>
        <ecNumber evidence="2">3.6.5.3</ecNumber>
    </recommendedName>
</protein>
<dbReference type="InterPro" id="IPR005225">
    <property type="entry name" value="Small_GTP-bd"/>
</dbReference>
<organism evidence="12 13">
    <name type="scientific">Candidatus Marsarchaeota G1 archaeon BE_D</name>
    <dbReference type="NCBI Taxonomy" id="1978156"/>
    <lineage>
        <taxon>Archaea</taxon>
        <taxon>Candidatus Marsarchaeota</taxon>
        <taxon>Candidatus Marsarchaeota group 1</taxon>
    </lineage>
</organism>
<dbReference type="Gene3D" id="2.40.30.10">
    <property type="entry name" value="Translation factors"/>
    <property type="match status" value="2"/>
</dbReference>
<sequence>MVIDPRKPKLNIGVVGHVDHGKSTLVKALTGVWTARHSEEIKRGMTIKLGFASAQFYRCPNCGTYGTTPKCKVCGSDTQFIRSVSFVDSPGHEVLMARMLSGAAVMDGAMLVIAANEPCPQPQTREHFTALEIMGVKKLVIVQNKVDVVSKEKALENYKEIKQMIAGTWAEGSPIIPVSALREINISALIKALVETIPVPQRDFTKPFQMYVIRSFDINKPGTTPDEFHGGVLGGSILTGLLKLGDEVEILPGVKSNGKYTPLTASVRGLKSDSIELTEADPGGLIGVETDLDPSLTKADNLVGSVVGMIGTLPQPTSEVSIEAHVFQRVIGTKEMATLGPLKPGEQIVLAIGPAIVSGVVKSFKSGQLDVKLNRPVVATTGGRVAIARKVFEKWRLTGYGTLK</sequence>
<dbReference type="PANTHER" id="PTHR42854">
    <property type="entry name" value="EUKARYOTIC TRANSLATION INITIATION FACTOR 2 SUBUNIT 3 FAMILY MEMBER"/>
    <property type="match status" value="1"/>
</dbReference>
<evidence type="ECO:0000259" key="11">
    <source>
        <dbReference type="PROSITE" id="PS51722"/>
    </source>
</evidence>
<evidence type="ECO:0000313" key="13">
    <source>
        <dbReference type="Proteomes" id="UP000240569"/>
    </source>
</evidence>
<dbReference type="Pfam" id="PF00009">
    <property type="entry name" value="GTP_EFTU"/>
    <property type="match status" value="1"/>
</dbReference>
<evidence type="ECO:0000256" key="6">
    <source>
        <dbReference type="ARBA" id="ARBA00022801"/>
    </source>
</evidence>
<evidence type="ECO:0000256" key="1">
    <source>
        <dbReference type="ARBA" id="ARBA00005388"/>
    </source>
</evidence>
<dbReference type="SUPFAM" id="SSF52540">
    <property type="entry name" value="P-loop containing nucleoside triphosphate hydrolases"/>
    <property type="match status" value="1"/>
</dbReference>
<evidence type="ECO:0000256" key="8">
    <source>
        <dbReference type="ARBA" id="ARBA00022917"/>
    </source>
</evidence>
<evidence type="ECO:0000256" key="7">
    <source>
        <dbReference type="ARBA" id="ARBA00022842"/>
    </source>
</evidence>
<dbReference type="FunFam" id="3.40.50.300:FF:000065">
    <property type="entry name" value="Eukaryotic translation initiation factor 2 subunit gamma"/>
    <property type="match status" value="1"/>
</dbReference>
<proteinExistence type="inferred from homology"/>
<evidence type="ECO:0000256" key="4">
    <source>
        <dbReference type="ARBA" id="ARBA00022723"/>
    </source>
</evidence>
<dbReference type="GO" id="GO:0005525">
    <property type="term" value="F:GTP binding"/>
    <property type="evidence" value="ECO:0007669"/>
    <property type="project" value="UniProtKB-KW"/>
</dbReference>
<evidence type="ECO:0000256" key="5">
    <source>
        <dbReference type="ARBA" id="ARBA00022741"/>
    </source>
</evidence>
<comment type="caution">
    <text evidence="12">The sequence shown here is derived from an EMBL/GenBank/DDBJ whole genome shotgun (WGS) entry which is preliminary data.</text>
</comment>
<dbReference type="GO" id="GO:0003743">
    <property type="term" value="F:translation initiation factor activity"/>
    <property type="evidence" value="ECO:0007669"/>
    <property type="project" value="UniProtKB-KW"/>
</dbReference>
<keyword evidence="9" id="KW-0342">GTP-binding</keyword>
<gene>
    <name evidence="12" type="ORF">B9Q02_00840</name>
</gene>
<keyword evidence="6" id="KW-0378">Hydrolase</keyword>
<dbReference type="PROSITE" id="PS51722">
    <property type="entry name" value="G_TR_2"/>
    <property type="match status" value="1"/>
</dbReference>
<dbReference type="AlphaFoldDB" id="A0A2R6AK64"/>
<dbReference type="GO" id="GO:0003924">
    <property type="term" value="F:GTPase activity"/>
    <property type="evidence" value="ECO:0007669"/>
    <property type="project" value="InterPro"/>
</dbReference>
<dbReference type="InterPro" id="IPR027417">
    <property type="entry name" value="P-loop_NTPase"/>
</dbReference>
<dbReference type="NCBIfam" id="TIGR03680">
    <property type="entry name" value="eif2g_arch"/>
    <property type="match status" value="1"/>
</dbReference>
<dbReference type="GO" id="GO:0001731">
    <property type="term" value="P:formation of translation preinitiation complex"/>
    <property type="evidence" value="ECO:0007669"/>
    <property type="project" value="TreeGrafter"/>
</dbReference>
<dbReference type="FunFam" id="2.40.30.10:FF:000009">
    <property type="entry name" value="Eukaryotic translation initiation factor 2 subunit gamma"/>
    <property type="match status" value="1"/>
</dbReference>
<keyword evidence="4" id="KW-0479">Metal-binding</keyword>
<evidence type="ECO:0000256" key="9">
    <source>
        <dbReference type="ARBA" id="ARBA00023134"/>
    </source>
</evidence>
<dbReference type="CDD" id="cd03688">
    <property type="entry name" value="eIF2_gamma_II"/>
    <property type="match status" value="1"/>
</dbReference>
<feature type="domain" description="Tr-type G" evidence="11">
    <location>
        <begin position="7"/>
        <end position="201"/>
    </location>
</feature>
<dbReference type="CDD" id="cd01888">
    <property type="entry name" value="eIF2_gamma"/>
    <property type="match status" value="1"/>
</dbReference>
<name>A0A2R6AK64_9ARCH</name>
<dbReference type="SUPFAM" id="SSF50447">
    <property type="entry name" value="Translation proteins"/>
    <property type="match status" value="1"/>
</dbReference>
<dbReference type="PRINTS" id="PR00315">
    <property type="entry name" value="ELONGATNFCT"/>
</dbReference>
<dbReference type="GO" id="GO:0005829">
    <property type="term" value="C:cytosol"/>
    <property type="evidence" value="ECO:0007669"/>
    <property type="project" value="TreeGrafter"/>
</dbReference>
<dbReference type="InterPro" id="IPR022424">
    <property type="entry name" value="TIF2_gsu"/>
</dbReference>
<dbReference type="Gene3D" id="3.40.50.300">
    <property type="entry name" value="P-loop containing nucleotide triphosphate hydrolases"/>
    <property type="match status" value="1"/>
</dbReference>
<dbReference type="EMBL" id="NEXD01000002">
    <property type="protein sequence ID" value="PSN86748.1"/>
    <property type="molecule type" value="Genomic_DNA"/>
</dbReference>
<dbReference type="InterPro" id="IPR044127">
    <property type="entry name" value="eIF2g_dom_2"/>
</dbReference>
<evidence type="ECO:0000256" key="2">
    <source>
        <dbReference type="ARBA" id="ARBA00011986"/>
    </source>
</evidence>
<reference evidence="12 13" key="1">
    <citation type="submission" date="2017-04" db="EMBL/GenBank/DDBJ databases">
        <title>Novel microbial lineages endemic to geothermal iron-oxide mats fill important gaps in the evolutionary history of Archaea.</title>
        <authorList>
            <person name="Jay Z.J."/>
            <person name="Beam J.P."/>
            <person name="Dlakic M."/>
            <person name="Rusch D.B."/>
            <person name="Kozubal M.A."/>
            <person name="Inskeep W.P."/>
        </authorList>
    </citation>
    <scope>NUCLEOTIDE SEQUENCE [LARGE SCALE GENOMIC DNA]</scope>
    <source>
        <strain evidence="12">BE_D</strain>
    </source>
</reference>
<comment type="similarity">
    <text evidence="1">Belongs to the TRAFAC class translation factor GTPase superfamily. Classic translation factor GTPase family. EIF2G subfamily.</text>
</comment>
<accession>A0A2R6AK64</accession>
<dbReference type="PANTHER" id="PTHR42854:SF3">
    <property type="entry name" value="EUKARYOTIC TRANSLATION INITIATION FACTOR 2 SUBUNIT 3-RELATED"/>
    <property type="match status" value="1"/>
</dbReference>
<evidence type="ECO:0000256" key="3">
    <source>
        <dbReference type="ARBA" id="ARBA00022540"/>
    </source>
</evidence>
<keyword evidence="3 12" id="KW-0396">Initiation factor</keyword>